<evidence type="ECO:0000313" key="3">
    <source>
        <dbReference type="Proteomes" id="UP000800093"/>
    </source>
</evidence>
<dbReference type="AlphaFoldDB" id="A0A9P4N2C9"/>
<comment type="caution">
    <text evidence="2">The sequence shown here is derived from an EMBL/GenBank/DDBJ whole genome shotgun (WGS) entry which is preliminary data.</text>
</comment>
<sequence length="259" mass="28882">MSHDTFFPTPAMTDPSGQTPTPSLSWNTASELPFLLDGVMPPAEPDAGVAETAPGRWKLVPDRGAPDTHIDVSTAVPLLRRDPQLDTSSSAEARLSHVLKAVAAAGFDSLDDAVIAYYIESLKDDERLRQEQRLNRIRRLPVLLKKLHLAAQGWGQWQRRSFQEQIIKSTEDIVIAELEDHLAKRQPNHYNSTYTTEQPGQTFKHRARDETDIEAELPNTWTLLTSLSTKYNAIASKDWQTDVPKLVSNFLAAGTDLST</sequence>
<accession>A0A9P4N2C9</accession>
<gene>
    <name evidence="2" type="ORF">CC78DRAFT_54869</name>
</gene>
<dbReference type="Proteomes" id="UP000800093">
    <property type="component" value="Unassembled WGS sequence"/>
</dbReference>
<protein>
    <submittedName>
        <fullName evidence="2">Uncharacterized protein</fullName>
    </submittedName>
</protein>
<name>A0A9P4N2C9_9PLEO</name>
<evidence type="ECO:0000256" key="1">
    <source>
        <dbReference type="SAM" id="MobiDB-lite"/>
    </source>
</evidence>
<reference evidence="3" key="1">
    <citation type="journal article" date="2020" name="Stud. Mycol.">
        <title>101 Dothideomycetes genomes: A test case for predicting lifestyles and emergence of pathogens.</title>
        <authorList>
            <person name="Haridas S."/>
            <person name="Albert R."/>
            <person name="Binder M."/>
            <person name="Bloem J."/>
            <person name="LaButti K."/>
            <person name="Salamov A."/>
            <person name="Andreopoulos B."/>
            <person name="Baker S."/>
            <person name="Barry K."/>
            <person name="Bills G."/>
            <person name="Bluhm B."/>
            <person name="Cannon C."/>
            <person name="Castanera R."/>
            <person name="Culley D."/>
            <person name="Daum C."/>
            <person name="Ezra D."/>
            <person name="Gonzalez J."/>
            <person name="Henrissat B."/>
            <person name="Kuo A."/>
            <person name="Liang C."/>
            <person name="Lipzen A."/>
            <person name="Lutzoni F."/>
            <person name="Magnuson J."/>
            <person name="Mondo S."/>
            <person name="Nolan M."/>
            <person name="Ohm R."/>
            <person name="Pangilinan J."/>
            <person name="Park H.-J."/>
            <person name="Ramirez L."/>
            <person name="Alfaro M."/>
            <person name="Sun H."/>
            <person name="Tritt A."/>
            <person name="Yoshinaga Y."/>
            <person name="Zwiers L.-H."/>
            <person name="Turgeon B."/>
            <person name="Goodwin S."/>
            <person name="Spatafora J."/>
            <person name="Crous P."/>
            <person name="Grigoriev I."/>
        </authorList>
    </citation>
    <scope>NUCLEOTIDE SEQUENCE [LARGE SCALE GENOMIC DNA]</scope>
    <source>
        <strain evidence="3">CBS 304.66</strain>
    </source>
</reference>
<keyword evidence="3" id="KW-1185">Reference proteome</keyword>
<organism evidence="2 3">
    <name type="scientific">Lojkania enalia</name>
    <dbReference type="NCBI Taxonomy" id="147567"/>
    <lineage>
        <taxon>Eukaryota</taxon>
        <taxon>Fungi</taxon>
        <taxon>Dikarya</taxon>
        <taxon>Ascomycota</taxon>
        <taxon>Pezizomycotina</taxon>
        <taxon>Dothideomycetes</taxon>
        <taxon>Pleosporomycetidae</taxon>
        <taxon>Pleosporales</taxon>
        <taxon>Pleosporales incertae sedis</taxon>
        <taxon>Lojkania</taxon>
    </lineage>
</organism>
<dbReference type="EMBL" id="ML986704">
    <property type="protein sequence ID" value="KAF2259634.1"/>
    <property type="molecule type" value="Genomic_DNA"/>
</dbReference>
<evidence type="ECO:0000313" key="2">
    <source>
        <dbReference type="EMBL" id="KAF2259634.1"/>
    </source>
</evidence>
<proteinExistence type="predicted"/>
<dbReference type="OrthoDB" id="194358at2759"/>
<feature type="region of interest" description="Disordered" evidence="1">
    <location>
        <begin position="1"/>
        <end position="23"/>
    </location>
</feature>